<accession>A0A336LLP9</accession>
<evidence type="ECO:0000313" key="6">
    <source>
        <dbReference type="EMBL" id="SSW97203.1"/>
    </source>
</evidence>
<dbReference type="InterPro" id="IPR007867">
    <property type="entry name" value="GMC_OxRtase_C"/>
</dbReference>
<dbReference type="EMBL" id="UFQS01000011">
    <property type="protein sequence ID" value="SSW97203.1"/>
    <property type="molecule type" value="Genomic_DNA"/>
</dbReference>
<dbReference type="AlphaFoldDB" id="A0A336LLP9"/>
<keyword evidence="2 3" id="KW-0274">FAD</keyword>
<evidence type="ECO:0000256" key="2">
    <source>
        <dbReference type="PIRSR" id="PIRSR000137-2"/>
    </source>
</evidence>
<evidence type="ECO:0000259" key="4">
    <source>
        <dbReference type="PROSITE" id="PS00623"/>
    </source>
</evidence>
<evidence type="ECO:0000256" key="1">
    <source>
        <dbReference type="ARBA" id="ARBA00010790"/>
    </source>
</evidence>
<dbReference type="OMA" id="KRWTTFM"/>
<dbReference type="PANTHER" id="PTHR11552:SF227">
    <property type="entry name" value="GLUCOSE DEHYDROGENASE [FAD, QUINONE]-LIKE PROTEIN"/>
    <property type="match status" value="1"/>
</dbReference>
<dbReference type="EMBL" id="UFQT01000011">
    <property type="protein sequence ID" value="SSX17589.1"/>
    <property type="molecule type" value="Genomic_DNA"/>
</dbReference>
<dbReference type="PROSITE" id="PS00624">
    <property type="entry name" value="GMC_OXRED_2"/>
    <property type="match status" value="1"/>
</dbReference>
<dbReference type="GO" id="GO:0016614">
    <property type="term" value="F:oxidoreductase activity, acting on CH-OH group of donors"/>
    <property type="evidence" value="ECO:0007669"/>
    <property type="project" value="InterPro"/>
</dbReference>
<evidence type="ECO:0000256" key="3">
    <source>
        <dbReference type="RuleBase" id="RU003968"/>
    </source>
</evidence>
<evidence type="ECO:0000259" key="5">
    <source>
        <dbReference type="PROSITE" id="PS00624"/>
    </source>
</evidence>
<keyword evidence="3" id="KW-0285">Flavoprotein</keyword>
<dbReference type="Pfam" id="PF05199">
    <property type="entry name" value="GMC_oxred_C"/>
    <property type="match status" value="1"/>
</dbReference>
<evidence type="ECO:0000313" key="7">
    <source>
        <dbReference type="EMBL" id="SSX17589.1"/>
    </source>
</evidence>
<dbReference type="PROSITE" id="PS00623">
    <property type="entry name" value="GMC_OXRED_1"/>
    <property type="match status" value="1"/>
</dbReference>
<dbReference type="SUPFAM" id="SSF51905">
    <property type="entry name" value="FAD/NAD(P)-binding domain"/>
    <property type="match status" value="1"/>
</dbReference>
<organism evidence="7">
    <name type="scientific">Culicoides sonorensis</name>
    <name type="common">Biting midge</name>
    <dbReference type="NCBI Taxonomy" id="179676"/>
    <lineage>
        <taxon>Eukaryota</taxon>
        <taxon>Metazoa</taxon>
        <taxon>Ecdysozoa</taxon>
        <taxon>Arthropoda</taxon>
        <taxon>Hexapoda</taxon>
        <taxon>Insecta</taxon>
        <taxon>Pterygota</taxon>
        <taxon>Neoptera</taxon>
        <taxon>Endopterygota</taxon>
        <taxon>Diptera</taxon>
        <taxon>Nematocera</taxon>
        <taxon>Chironomoidea</taxon>
        <taxon>Ceratopogonidae</taxon>
        <taxon>Ceratopogoninae</taxon>
        <taxon>Culicoides</taxon>
        <taxon>Monoculicoides</taxon>
    </lineage>
</organism>
<comment type="similarity">
    <text evidence="1 3">Belongs to the GMC oxidoreductase family.</text>
</comment>
<reference evidence="7" key="2">
    <citation type="submission" date="2018-07" db="EMBL/GenBank/DDBJ databases">
        <authorList>
            <person name="Quirk P.G."/>
            <person name="Krulwich T.A."/>
        </authorList>
    </citation>
    <scope>NUCLEOTIDE SEQUENCE</scope>
</reference>
<dbReference type="SUPFAM" id="SSF54373">
    <property type="entry name" value="FAD-linked reductases, C-terminal domain"/>
    <property type="match status" value="1"/>
</dbReference>
<dbReference type="InterPro" id="IPR000172">
    <property type="entry name" value="GMC_OxRdtase_N"/>
</dbReference>
<dbReference type="PANTHER" id="PTHR11552">
    <property type="entry name" value="GLUCOSE-METHANOL-CHOLINE GMC OXIDOREDUCTASE"/>
    <property type="match status" value="1"/>
</dbReference>
<dbReference type="VEuPathDB" id="VectorBase:CSON001350"/>
<dbReference type="Gene3D" id="3.50.50.60">
    <property type="entry name" value="FAD/NAD(P)-binding domain"/>
    <property type="match status" value="1"/>
</dbReference>
<dbReference type="Gene3D" id="3.30.560.10">
    <property type="entry name" value="Glucose Oxidase, domain 3"/>
    <property type="match status" value="1"/>
</dbReference>
<dbReference type="InterPro" id="IPR036188">
    <property type="entry name" value="FAD/NAD-bd_sf"/>
</dbReference>
<sequence>MGVIVSGTLFTMSLIFAAISYYKYDLLDLDSHVIDQGDKILLSYDFIIVGGGSAGSVVANRLSEIPHWKILLIEAGPDENEMTDVPALCGSLQLSEFDWKYKTVPSNSSCLGMKNNSCSWPRGRVLGGSSVLNNMLYVRGNRHDYDQWESLGNSGWNYKNVLYYFKKSENNLNPYISRHKKFHSTGGYLTVQEPQWHTPIATAFIRAGEEIGYMNRDINSNIQTGFMLPQATIRRGSRCSAAKAFLRPTRMRNNIHVVLNSPAVKINIDPSSKKAKGVHFERNGDPFYVEATKEIILSSGSVNTPQLLMLSGVGPADHLKKLGIPVISDLHVGNNLQDHVAISGLTFIVNKPITILDQRFPKASTAAEYVLNGKGPLTHLGTIEGIGFVNTKYANKSIDWPDMQLHMLTSSINIGKSHKMGLKPELFNKVFASLANTDSWSIVPTLLRPYSRGYIRLRSKNPFDPPLIHPNYFDDSRDIKTLVEGAKLAVEIANAPIFKIFGTRIHSSPLPSCVQYKFMSDEYFECHARTLTQTIYHPVGTAKMGPPSDKTAVVDPRLRVYGVKGLRVIDASIMPIIVSGNTNSPTIMIGEKGSDMIKSDWKESIMKRSG</sequence>
<feature type="domain" description="Glucose-methanol-choline oxidoreductase N-terminal" evidence="4">
    <location>
        <begin position="123"/>
        <end position="146"/>
    </location>
</feature>
<gene>
    <name evidence="7" type="primary">CSON001350</name>
</gene>
<proteinExistence type="inferred from homology"/>
<name>A0A336LLP9_CULSO</name>
<reference evidence="6" key="1">
    <citation type="submission" date="2018-04" db="EMBL/GenBank/DDBJ databases">
        <authorList>
            <person name="Go L.Y."/>
            <person name="Mitchell J.A."/>
        </authorList>
    </citation>
    <scope>NUCLEOTIDE SEQUENCE</scope>
    <source>
        <tissue evidence="6">Whole organism</tissue>
    </source>
</reference>
<dbReference type="PIRSF" id="PIRSF000137">
    <property type="entry name" value="Alcohol_oxidase"/>
    <property type="match status" value="1"/>
</dbReference>
<feature type="domain" description="Glucose-methanol-choline oxidoreductase N-terminal" evidence="5">
    <location>
        <begin position="300"/>
        <end position="314"/>
    </location>
</feature>
<dbReference type="Pfam" id="PF00732">
    <property type="entry name" value="GMC_oxred_N"/>
    <property type="match status" value="1"/>
</dbReference>
<protein>
    <submittedName>
        <fullName evidence="7">CSON001350 protein</fullName>
    </submittedName>
</protein>
<dbReference type="GO" id="GO:0050660">
    <property type="term" value="F:flavin adenine dinucleotide binding"/>
    <property type="evidence" value="ECO:0007669"/>
    <property type="project" value="InterPro"/>
</dbReference>
<comment type="cofactor">
    <cofactor evidence="2">
        <name>FAD</name>
        <dbReference type="ChEBI" id="CHEBI:57692"/>
    </cofactor>
</comment>
<dbReference type="InterPro" id="IPR012132">
    <property type="entry name" value="GMC_OxRdtase"/>
</dbReference>
<feature type="binding site" evidence="2">
    <location>
        <position position="125"/>
    </location>
    <ligand>
        <name>FAD</name>
        <dbReference type="ChEBI" id="CHEBI:57692"/>
    </ligand>
</feature>